<proteinExistence type="predicted"/>
<sequence>MNEDKIIEKLLEHDEKFEEMATKSGLSALENKVMTSLDRITVILNRLDEERYFTTEWIRRVEEDLKQTRKTIDLHAMELMAVKQRLAM</sequence>
<accession>A0A0G1XIW7</accession>
<comment type="caution">
    <text evidence="1">The sequence shown here is derived from an EMBL/GenBank/DDBJ whole genome shotgun (WGS) entry which is preliminary data.</text>
</comment>
<organism evidence="1 2">
    <name type="scientific">Candidatus Uhrbacteria bacterium GW2011_GWA2_52_8d</name>
    <dbReference type="NCBI Taxonomy" id="1618979"/>
    <lineage>
        <taxon>Bacteria</taxon>
        <taxon>Candidatus Uhriibacteriota</taxon>
    </lineage>
</organism>
<evidence type="ECO:0000313" key="2">
    <source>
        <dbReference type="Proteomes" id="UP000034054"/>
    </source>
</evidence>
<dbReference type="AlphaFoldDB" id="A0A0G1XIW7"/>
<protein>
    <submittedName>
        <fullName evidence="1">Uncharacterized protein</fullName>
    </submittedName>
</protein>
<gene>
    <name evidence="1" type="ORF">UY76_C0065G0006</name>
</gene>
<reference evidence="1 2" key="1">
    <citation type="journal article" date="2015" name="Nature">
        <title>rRNA introns, odd ribosomes, and small enigmatic genomes across a large radiation of phyla.</title>
        <authorList>
            <person name="Brown C.T."/>
            <person name="Hug L.A."/>
            <person name="Thomas B.C."/>
            <person name="Sharon I."/>
            <person name="Castelle C.J."/>
            <person name="Singh A."/>
            <person name="Wilkins M.J."/>
            <person name="Williams K.H."/>
            <person name="Banfield J.F."/>
        </authorList>
    </citation>
    <scope>NUCLEOTIDE SEQUENCE [LARGE SCALE GENOMIC DNA]</scope>
</reference>
<dbReference type="Proteomes" id="UP000034054">
    <property type="component" value="Unassembled WGS sequence"/>
</dbReference>
<name>A0A0G1XIW7_9BACT</name>
<dbReference type="EMBL" id="LCRH01000065">
    <property type="protein sequence ID" value="KKW31143.1"/>
    <property type="molecule type" value="Genomic_DNA"/>
</dbReference>
<evidence type="ECO:0000313" key="1">
    <source>
        <dbReference type="EMBL" id="KKW31143.1"/>
    </source>
</evidence>